<evidence type="ECO:0008006" key="4">
    <source>
        <dbReference type="Google" id="ProtNLM"/>
    </source>
</evidence>
<feature type="transmembrane region" description="Helical" evidence="1">
    <location>
        <begin position="83"/>
        <end position="100"/>
    </location>
</feature>
<keyword evidence="1" id="KW-1133">Transmembrane helix</keyword>
<feature type="transmembrane region" description="Helical" evidence="1">
    <location>
        <begin position="106"/>
        <end position="128"/>
    </location>
</feature>
<dbReference type="Proteomes" id="UP001500457">
    <property type="component" value="Unassembled WGS sequence"/>
</dbReference>
<proteinExistence type="predicted"/>
<comment type="caution">
    <text evidence="2">The sequence shown here is derived from an EMBL/GenBank/DDBJ whole genome shotgun (WGS) entry which is preliminary data.</text>
</comment>
<keyword evidence="1" id="KW-0472">Membrane</keyword>
<evidence type="ECO:0000313" key="2">
    <source>
        <dbReference type="EMBL" id="GAA4881946.1"/>
    </source>
</evidence>
<dbReference type="RefSeq" id="WP_274233599.1">
    <property type="nucleotide sequence ID" value="NZ_BAABHQ010000010.1"/>
</dbReference>
<evidence type="ECO:0000313" key="3">
    <source>
        <dbReference type="Proteomes" id="UP001500457"/>
    </source>
</evidence>
<keyword evidence="1" id="KW-0812">Transmembrane</keyword>
<reference evidence="3" key="1">
    <citation type="journal article" date="2019" name="Int. J. Syst. Evol. Microbiol.">
        <title>The Global Catalogue of Microorganisms (GCM) 10K type strain sequencing project: providing services to taxonomists for standard genome sequencing and annotation.</title>
        <authorList>
            <consortium name="The Broad Institute Genomics Platform"/>
            <consortium name="The Broad Institute Genome Sequencing Center for Infectious Disease"/>
            <person name="Wu L."/>
            <person name="Ma J."/>
        </authorList>
    </citation>
    <scope>NUCLEOTIDE SEQUENCE [LARGE SCALE GENOMIC DNA]</scope>
    <source>
        <strain evidence="3">JCM 17983</strain>
    </source>
</reference>
<keyword evidence="3" id="KW-1185">Reference proteome</keyword>
<name>A0ABP9EL28_9PSEU</name>
<protein>
    <recommendedName>
        <fullName evidence="4">Integral membrane protein</fullName>
    </recommendedName>
</protein>
<evidence type="ECO:0000256" key="1">
    <source>
        <dbReference type="SAM" id="Phobius"/>
    </source>
</evidence>
<accession>A0ABP9EL28</accession>
<dbReference type="EMBL" id="BAABHQ010000010">
    <property type="protein sequence ID" value="GAA4881946.1"/>
    <property type="molecule type" value="Genomic_DNA"/>
</dbReference>
<feature type="transmembrane region" description="Helical" evidence="1">
    <location>
        <begin position="54"/>
        <end position="74"/>
    </location>
</feature>
<gene>
    <name evidence="2" type="ORF">GCM10023203_36920</name>
</gene>
<organism evidence="2 3">
    <name type="scientific">Actinomycetospora straminea</name>
    <dbReference type="NCBI Taxonomy" id="663607"/>
    <lineage>
        <taxon>Bacteria</taxon>
        <taxon>Bacillati</taxon>
        <taxon>Actinomycetota</taxon>
        <taxon>Actinomycetes</taxon>
        <taxon>Pseudonocardiales</taxon>
        <taxon>Pseudonocardiaceae</taxon>
        <taxon>Actinomycetospora</taxon>
    </lineage>
</organism>
<feature type="transmembrane region" description="Helical" evidence="1">
    <location>
        <begin position="12"/>
        <end position="34"/>
    </location>
</feature>
<sequence length="136" mass="13781">MTHTVTGRTRTAPAVLTALRVLAVLTVVVLAWQFLTAGSLVGPGGAEGAEALHATGAIVLHVVSGLTMIAAALVRRGGAASRPMIVAALVFVLSFVQAYFGEGATLWIHVPGAMVLTVGAVLVAAWAFTPGVGGRR</sequence>